<name>A0A0B6YC50_9EUPU</name>
<dbReference type="PANTHER" id="PTHR14362:SF2">
    <property type="entry name" value="COILED-COIL DOMAIN-CONTAINING PROTEIN 81"/>
    <property type="match status" value="1"/>
</dbReference>
<dbReference type="GO" id="GO:0005815">
    <property type="term" value="C:microtubule organizing center"/>
    <property type="evidence" value="ECO:0007669"/>
    <property type="project" value="TreeGrafter"/>
</dbReference>
<organism evidence="1">
    <name type="scientific">Arion vulgaris</name>
    <dbReference type="NCBI Taxonomy" id="1028688"/>
    <lineage>
        <taxon>Eukaryota</taxon>
        <taxon>Metazoa</taxon>
        <taxon>Spiralia</taxon>
        <taxon>Lophotrochozoa</taxon>
        <taxon>Mollusca</taxon>
        <taxon>Gastropoda</taxon>
        <taxon>Heterobranchia</taxon>
        <taxon>Euthyneura</taxon>
        <taxon>Panpulmonata</taxon>
        <taxon>Eupulmonata</taxon>
        <taxon>Stylommatophora</taxon>
        <taxon>Helicina</taxon>
        <taxon>Arionoidea</taxon>
        <taxon>Arionidae</taxon>
        <taxon>Arion</taxon>
    </lineage>
</organism>
<feature type="non-terminal residue" evidence="1">
    <location>
        <position position="130"/>
    </location>
</feature>
<feature type="non-terminal residue" evidence="1">
    <location>
        <position position="1"/>
    </location>
</feature>
<gene>
    <name evidence="1" type="primary">ORF21472</name>
</gene>
<reference evidence="1" key="1">
    <citation type="submission" date="2014-12" db="EMBL/GenBank/DDBJ databases">
        <title>Insight into the proteome of Arion vulgaris.</title>
        <authorList>
            <person name="Aradska J."/>
            <person name="Bulat T."/>
            <person name="Smidak R."/>
            <person name="Sarate P."/>
            <person name="Gangsoo J."/>
            <person name="Sialana F."/>
            <person name="Bilban M."/>
            <person name="Lubec G."/>
        </authorList>
    </citation>
    <scope>NUCLEOTIDE SEQUENCE</scope>
    <source>
        <tissue evidence="1">Skin</tissue>
    </source>
</reference>
<accession>A0A0B6YC50</accession>
<proteinExistence type="predicted"/>
<dbReference type="AlphaFoldDB" id="A0A0B6YC50"/>
<dbReference type="InterPro" id="IPR026295">
    <property type="entry name" value="CCD81"/>
</dbReference>
<dbReference type="PANTHER" id="PTHR14362">
    <property type="entry name" value="COILED-COIL DOMAIN-CONTAINING PROTEIN 81"/>
    <property type="match status" value="1"/>
</dbReference>
<dbReference type="EMBL" id="HACG01007017">
    <property type="protein sequence ID" value="CEK53882.1"/>
    <property type="molecule type" value="Transcribed_RNA"/>
</dbReference>
<sequence>VEMNEKARQKRKTDEDILQRLEQMQLAEDLAAQREQYLKHKAESTDSYKKALDAQLKVRPPQLPDKEPDGEVFGKNDMNSEKMAERRSRAHNLFQEQQSLVEQKKRDVILAKLAEQQREDEMIKRARNDL</sequence>
<evidence type="ECO:0000313" key="1">
    <source>
        <dbReference type="EMBL" id="CEK53882.1"/>
    </source>
</evidence>
<protein>
    <submittedName>
        <fullName evidence="1">Uncharacterized protein</fullName>
    </submittedName>
</protein>